<dbReference type="Proteomes" id="UP001303407">
    <property type="component" value="Chromosome"/>
</dbReference>
<evidence type="ECO:0008006" key="3">
    <source>
        <dbReference type="Google" id="ProtNLM"/>
    </source>
</evidence>
<gene>
    <name evidence="1" type="ORF">RHP49_10705</name>
</gene>
<accession>A0ABY9XZL7</accession>
<keyword evidence="2" id="KW-1185">Reference proteome</keyword>
<proteinExistence type="predicted"/>
<dbReference type="EMBL" id="CP134536">
    <property type="protein sequence ID" value="WNH11376.1"/>
    <property type="molecule type" value="Genomic_DNA"/>
</dbReference>
<protein>
    <recommendedName>
        <fullName evidence="3">DUF4145 domain-containing protein</fullName>
    </recommendedName>
</protein>
<organism evidence="1 2">
    <name type="scientific">Thalassobellus suaedae</name>
    <dbReference type="NCBI Taxonomy" id="3074124"/>
    <lineage>
        <taxon>Bacteria</taxon>
        <taxon>Pseudomonadati</taxon>
        <taxon>Bacteroidota</taxon>
        <taxon>Flavobacteriia</taxon>
        <taxon>Flavobacteriales</taxon>
        <taxon>Flavobacteriaceae</taxon>
        <taxon>Thalassobellus</taxon>
    </lineage>
</organism>
<reference evidence="1 2" key="1">
    <citation type="submission" date="2023-09" db="EMBL/GenBank/DDBJ databases">
        <title>Thalassobella suaedae gen. nov., sp. nov., a marine bacterium of the family Flavobacteriaceae isolated from a halophyte Suaeda japonica.</title>
        <authorList>
            <person name="Lee S.Y."/>
            <person name="Hwang C.Y."/>
        </authorList>
    </citation>
    <scope>NUCLEOTIDE SEQUENCE [LARGE SCALE GENOMIC DNA]</scope>
    <source>
        <strain evidence="1 2">HL-DH10</strain>
    </source>
</reference>
<name>A0ABY9XZL7_9FLAO</name>
<dbReference type="RefSeq" id="WP_415861353.1">
    <property type="nucleotide sequence ID" value="NZ_CP134536.1"/>
</dbReference>
<evidence type="ECO:0000313" key="1">
    <source>
        <dbReference type="EMBL" id="WNH11376.1"/>
    </source>
</evidence>
<evidence type="ECO:0000313" key="2">
    <source>
        <dbReference type="Proteomes" id="UP001303407"/>
    </source>
</evidence>
<sequence>MSTDKEKTSRIDLYVDHLLDCKDMDNLILKGHLMTEWALQYYINEFAKKKVNFKKVRFTYSNKLEIAKLLGLFENGNTQLYRLLKLLNGLRNSIAHNVEYDAKILSNFFEECYIQSIQGANNIEIMNPDDKIEYKLSKTEKTIINGIHFRLLLNISMICSKIYKISGL</sequence>